<reference evidence="2" key="1">
    <citation type="submission" date="2021-02" db="EMBL/GenBank/DDBJ databases">
        <authorList>
            <person name="Dougan E. K."/>
            <person name="Rhodes N."/>
            <person name="Thang M."/>
            <person name="Chan C."/>
        </authorList>
    </citation>
    <scope>NUCLEOTIDE SEQUENCE</scope>
</reference>
<dbReference type="EMBL" id="CAJNNW010036212">
    <property type="protein sequence ID" value="CAE8732703.1"/>
    <property type="molecule type" value="Genomic_DNA"/>
</dbReference>
<dbReference type="InterPro" id="IPR017868">
    <property type="entry name" value="Filamin/ABP280_repeat-like"/>
</dbReference>
<sequence length="282" mass="31226">VRTGMVERFGWDGFKIIDEDFHVGSDGHPFPFKHSTELYPEWNLAALTHVPAAITAEVQAALLRMDASHPAAKAGLYAGWRTTLSYMELRNMQEEVGFISQNSSTHRVQCIRSSNFYAHIVCPEGHYKLPDAELAASCSRNGLKCDSEFSCVCKPCAQAFEVQVLPKSGYSSPIGCAKMDICGRVEQGTPLEYVIRDNRRGGEAIITYTLRAQGEMIRGVAQQQGSSTEFLVTLPTQIQGSHLLEIFMNGRQISESPLIVQVDPRNCKKEKGPLWDPTSNGE</sequence>
<dbReference type="AlphaFoldDB" id="A0A813LLU2"/>
<feature type="repeat" description="Filamin" evidence="1">
    <location>
        <begin position="188"/>
        <end position="262"/>
    </location>
</feature>
<comment type="caution">
    <text evidence="2">The sequence shown here is derived from an EMBL/GenBank/DDBJ whole genome shotgun (WGS) entry which is preliminary data.</text>
</comment>
<organism evidence="2 3">
    <name type="scientific">Polarella glacialis</name>
    <name type="common">Dinoflagellate</name>
    <dbReference type="NCBI Taxonomy" id="89957"/>
    <lineage>
        <taxon>Eukaryota</taxon>
        <taxon>Sar</taxon>
        <taxon>Alveolata</taxon>
        <taxon>Dinophyceae</taxon>
        <taxon>Suessiales</taxon>
        <taxon>Suessiaceae</taxon>
        <taxon>Polarella</taxon>
    </lineage>
</organism>
<name>A0A813LLU2_POLGL</name>
<protein>
    <submittedName>
        <fullName evidence="2">Uncharacterized protein</fullName>
    </submittedName>
</protein>
<dbReference type="Proteomes" id="UP000626109">
    <property type="component" value="Unassembled WGS sequence"/>
</dbReference>
<evidence type="ECO:0000256" key="1">
    <source>
        <dbReference type="PROSITE-ProRule" id="PRU00087"/>
    </source>
</evidence>
<evidence type="ECO:0000313" key="3">
    <source>
        <dbReference type="Proteomes" id="UP000626109"/>
    </source>
</evidence>
<evidence type="ECO:0000313" key="2">
    <source>
        <dbReference type="EMBL" id="CAE8732703.1"/>
    </source>
</evidence>
<proteinExistence type="predicted"/>
<accession>A0A813LLU2</accession>
<feature type="non-terminal residue" evidence="2">
    <location>
        <position position="1"/>
    </location>
</feature>
<feature type="non-terminal residue" evidence="2">
    <location>
        <position position="282"/>
    </location>
</feature>
<dbReference type="PROSITE" id="PS50194">
    <property type="entry name" value="FILAMIN_REPEAT"/>
    <property type="match status" value="1"/>
</dbReference>
<gene>
    <name evidence="2" type="ORF">PGLA2088_LOCUS46514</name>
</gene>